<feature type="transmembrane region" description="Helical" evidence="8">
    <location>
        <begin position="98"/>
        <end position="118"/>
    </location>
</feature>
<dbReference type="InterPro" id="IPR036259">
    <property type="entry name" value="MFS_trans_sf"/>
</dbReference>
<comment type="caution">
    <text evidence="10">The sequence shown here is derived from an EMBL/GenBank/DDBJ whole genome shotgun (WGS) entry which is preliminary data.</text>
</comment>
<dbReference type="GO" id="GO:0042910">
    <property type="term" value="F:xenobiotic transmembrane transporter activity"/>
    <property type="evidence" value="ECO:0007669"/>
    <property type="project" value="InterPro"/>
</dbReference>
<keyword evidence="4" id="KW-1003">Cell membrane</keyword>
<keyword evidence="3" id="KW-0813">Transport</keyword>
<evidence type="ECO:0000256" key="5">
    <source>
        <dbReference type="ARBA" id="ARBA00022692"/>
    </source>
</evidence>
<name>A0A919L1L5_9MICO</name>
<reference evidence="10" key="2">
    <citation type="submission" date="2020-09" db="EMBL/GenBank/DDBJ databases">
        <authorList>
            <person name="Sun Q."/>
            <person name="Zhou Y."/>
        </authorList>
    </citation>
    <scope>NUCLEOTIDE SEQUENCE</scope>
    <source>
        <strain evidence="10">CGMCC 4.7398</strain>
    </source>
</reference>
<comment type="subcellular location">
    <subcellularLocation>
        <location evidence="1">Cell membrane</location>
        <topology evidence="1">Multi-pass membrane protein</topology>
    </subcellularLocation>
</comment>
<dbReference type="NCBIfam" id="TIGR00710">
    <property type="entry name" value="efflux_Bcr_CflA"/>
    <property type="match status" value="1"/>
</dbReference>
<evidence type="ECO:0000256" key="6">
    <source>
        <dbReference type="ARBA" id="ARBA00022989"/>
    </source>
</evidence>
<evidence type="ECO:0000256" key="7">
    <source>
        <dbReference type="ARBA" id="ARBA00023136"/>
    </source>
</evidence>
<dbReference type="PROSITE" id="PS50850">
    <property type="entry name" value="MFS"/>
    <property type="match status" value="1"/>
</dbReference>
<reference evidence="10" key="1">
    <citation type="journal article" date="2014" name="Int. J. Syst. Evol. Microbiol.">
        <title>Complete genome sequence of Corynebacterium casei LMG S-19264T (=DSM 44701T), isolated from a smear-ripened cheese.</title>
        <authorList>
            <consortium name="US DOE Joint Genome Institute (JGI-PGF)"/>
            <person name="Walter F."/>
            <person name="Albersmeier A."/>
            <person name="Kalinowski J."/>
            <person name="Ruckert C."/>
        </authorList>
    </citation>
    <scope>NUCLEOTIDE SEQUENCE</scope>
    <source>
        <strain evidence="10">CGMCC 4.7398</strain>
    </source>
</reference>
<dbReference type="CDD" id="cd17320">
    <property type="entry name" value="MFS_MdfA_MDR_like"/>
    <property type="match status" value="1"/>
</dbReference>
<dbReference type="EMBL" id="BNAS01000011">
    <property type="protein sequence ID" value="GHH80094.1"/>
    <property type="molecule type" value="Genomic_DNA"/>
</dbReference>
<evidence type="ECO:0000256" key="8">
    <source>
        <dbReference type="SAM" id="Phobius"/>
    </source>
</evidence>
<keyword evidence="7 8" id="KW-0472">Membrane</keyword>
<proteinExistence type="inferred from homology"/>
<feature type="transmembrane region" description="Helical" evidence="8">
    <location>
        <begin position="393"/>
        <end position="416"/>
    </location>
</feature>
<dbReference type="Proteomes" id="UP000627369">
    <property type="component" value="Unassembled WGS sequence"/>
</dbReference>
<feature type="transmembrane region" description="Helical" evidence="8">
    <location>
        <begin position="67"/>
        <end position="86"/>
    </location>
</feature>
<evidence type="ECO:0000256" key="4">
    <source>
        <dbReference type="ARBA" id="ARBA00022475"/>
    </source>
</evidence>
<dbReference type="GO" id="GO:0005886">
    <property type="term" value="C:plasma membrane"/>
    <property type="evidence" value="ECO:0007669"/>
    <property type="project" value="UniProtKB-SubCell"/>
</dbReference>
<dbReference type="GO" id="GO:1990961">
    <property type="term" value="P:xenobiotic detoxification by transmembrane export across the plasma membrane"/>
    <property type="evidence" value="ECO:0007669"/>
    <property type="project" value="InterPro"/>
</dbReference>
<evidence type="ECO:0000313" key="11">
    <source>
        <dbReference type="Proteomes" id="UP000627369"/>
    </source>
</evidence>
<dbReference type="FunFam" id="1.20.1720.10:FF:000005">
    <property type="entry name" value="Bcr/CflA family efflux transporter"/>
    <property type="match status" value="1"/>
</dbReference>
<sequence length="425" mass="43834">MATVAPSGVSSVASAVAPASERRAPSSRSTLKWVIMLGALACLPALTVDMYLPALPQVAADLGGTDALAQLTVSCMLVGGALGQLVIGPLTDRFGRRLPLLIGLAMHVLVSLACAVVDDMYMLIGLRLAQGFFNSAASVAAMATVRDRFVGAEAARILSRLMLVIGVAPMLAPSLGSVVLEGFAWRWIFVVLALIGALLAVVVMFAMPETNPSARRTTGGATSVLRGYRTLLRDKHFMALALIPGLAMGALLSYVVGSPFVFQQGYGLTHGQFSLLFAINGLGLVLSAQVNAALVRRVAPIRLLRIAIVAQVVMSVVLLVVAVTQLGGLIGLLVALWLVLAFQGLIPANASALALSRHGEIAGTSAAMIGAVQSLLAGVVSPIVGLLGSDTVAMSSVMLGTGLLAFVVLATATPAYRKGGWHTPL</sequence>
<feature type="transmembrane region" description="Helical" evidence="8">
    <location>
        <begin position="273"/>
        <end position="294"/>
    </location>
</feature>
<dbReference type="Pfam" id="PF07690">
    <property type="entry name" value="MFS_1"/>
    <property type="match status" value="1"/>
</dbReference>
<dbReference type="Gene3D" id="1.20.1720.10">
    <property type="entry name" value="Multidrug resistance protein D"/>
    <property type="match status" value="1"/>
</dbReference>
<dbReference type="InterPro" id="IPR020846">
    <property type="entry name" value="MFS_dom"/>
</dbReference>
<evidence type="ECO:0000313" key="10">
    <source>
        <dbReference type="EMBL" id="GHH80094.1"/>
    </source>
</evidence>
<organism evidence="10 11">
    <name type="scientific">Promicromonospora soli</name>
    <dbReference type="NCBI Taxonomy" id="2035533"/>
    <lineage>
        <taxon>Bacteria</taxon>
        <taxon>Bacillati</taxon>
        <taxon>Actinomycetota</taxon>
        <taxon>Actinomycetes</taxon>
        <taxon>Micrococcales</taxon>
        <taxon>Promicromonosporaceae</taxon>
        <taxon>Promicromonospora</taxon>
    </lineage>
</organism>
<feature type="transmembrane region" description="Helical" evidence="8">
    <location>
        <begin position="30"/>
        <end position="47"/>
    </location>
</feature>
<keyword evidence="5 8" id="KW-0812">Transmembrane</keyword>
<dbReference type="InterPro" id="IPR011701">
    <property type="entry name" value="MFS"/>
</dbReference>
<evidence type="ECO:0000256" key="1">
    <source>
        <dbReference type="ARBA" id="ARBA00004651"/>
    </source>
</evidence>
<evidence type="ECO:0000259" key="9">
    <source>
        <dbReference type="PROSITE" id="PS50850"/>
    </source>
</evidence>
<protein>
    <submittedName>
        <fullName evidence="10">Multidrug resistance transporter, Bcr/CflA family protein</fullName>
    </submittedName>
</protein>
<feature type="domain" description="Major facilitator superfamily (MFS) profile" evidence="9">
    <location>
        <begin position="33"/>
        <end position="414"/>
    </location>
</feature>
<evidence type="ECO:0000256" key="2">
    <source>
        <dbReference type="ARBA" id="ARBA00006236"/>
    </source>
</evidence>
<feature type="transmembrane region" description="Helical" evidence="8">
    <location>
        <begin position="124"/>
        <end position="145"/>
    </location>
</feature>
<gene>
    <name evidence="10" type="ORF">GCM10017772_47420</name>
</gene>
<feature type="transmembrane region" description="Helical" evidence="8">
    <location>
        <begin position="184"/>
        <end position="206"/>
    </location>
</feature>
<feature type="transmembrane region" description="Helical" evidence="8">
    <location>
        <begin position="367"/>
        <end position="387"/>
    </location>
</feature>
<feature type="transmembrane region" description="Helical" evidence="8">
    <location>
        <begin position="157"/>
        <end position="178"/>
    </location>
</feature>
<dbReference type="PANTHER" id="PTHR23502:SF132">
    <property type="entry name" value="POLYAMINE TRANSPORTER 2-RELATED"/>
    <property type="match status" value="1"/>
</dbReference>
<dbReference type="InterPro" id="IPR004812">
    <property type="entry name" value="Efflux_drug-R_Bcr/CmlA"/>
</dbReference>
<dbReference type="PANTHER" id="PTHR23502">
    <property type="entry name" value="MAJOR FACILITATOR SUPERFAMILY"/>
    <property type="match status" value="1"/>
</dbReference>
<evidence type="ECO:0000256" key="3">
    <source>
        <dbReference type="ARBA" id="ARBA00022448"/>
    </source>
</evidence>
<keyword evidence="11" id="KW-1185">Reference proteome</keyword>
<feature type="transmembrane region" description="Helical" evidence="8">
    <location>
        <begin position="237"/>
        <end position="261"/>
    </location>
</feature>
<comment type="similarity">
    <text evidence="2">Belongs to the major facilitator superfamily. Bcr/CmlA family.</text>
</comment>
<accession>A0A919L1L5</accession>
<dbReference type="SUPFAM" id="SSF103473">
    <property type="entry name" value="MFS general substrate transporter"/>
    <property type="match status" value="1"/>
</dbReference>
<dbReference type="RefSeq" id="WP_189671777.1">
    <property type="nucleotide sequence ID" value="NZ_BNAS01000011.1"/>
</dbReference>
<keyword evidence="6 8" id="KW-1133">Transmembrane helix</keyword>
<dbReference type="AlphaFoldDB" id="A0A919L1L5"/>